<dbReference type="CDD" id="cd12148">
    <property type="entry name" value="fungal_TF_MHR"/>
    <property type="match status" value="1"/>
</dbReference>
<dbReference type="Proteomes" id="UP000285860">
    <property type="component" value="Unassembled WGS sequence"/>
</dbReference>
<keyword evidence="1" id="KW-0238">DNA-binding</keyword>
<gene>
    <name evidence="4" type="ORF">BFJ68_g16566</name>
</gene>
<accession>A0A420PC60</accession>
<comment type="caution">
    <text evidence="4">The sequence shown here is derived from an EMBL/GenBank/DDBJ whole genome shotgun (WGS) entry which is preliminary data.</text>
</comment>
<dbReference type="VEuPathDB" id="FungiDB:HZS61_001788"/>
<dbReference type="InterPro" id="IPR050863">
    <property type="entry name" value="CenT-Element_Derived"/>
</dbReference>
<dbReference type="VEuPathDB" id="FungiDB:FOIG_13563"/>
<dbReference type="PANTHER" id="PTHR19303:SF74">
    <property type="entry name" value="POGO TRANSPOSABLE ELEMENT WITH KRAB DOMAIN"/>
    <property type="match status" value="1"/>
</dbReference>
<dbReference type="VEuPathDB" id="FungiDB:FOZG_17900"/>
<dbReference type="Pfam" id="PF03184">
    <property type="entry name" value="DDE_1"/>
    <property type="match status" value="1"/>
</dbReference>
<reference evidence="4 5" key="1">
    <citation type="journal article" date="2018" name="Sci. Rep.">
        <title>Characterisation of pathogen-specific regions and novel effector candidates in Fusarium oxysporum f. sp. cepae.</title>
        <authorList>
            <person name="Armitage A.D."/>
            <person name="Taylor A."/>
            <person name="Sobczyk M.K."/>
            <person name="Baxter L."/>
            <person name="Greenfield B.P."/>
            <person name="Bates H.J."/>
            <person name="Wilson F."/>
            <person name="Jackson A.C."/>
            <person name="Ott S."/>
            <person name="Harrison R.J."/>
            <person name="Clarkson J.P."/>
        </authorList>
    </citation>
    <scope>NUCLEOTIDE SEQUENCE [LARGE SCALE GENOMIC DNA]</scope>
    <source>
        <strain evidence="4 5">Fo_A28</strain>
    </source>
</reference>
<dbReference type="Pfam" id="PF04082">
    <property type="entry name" value="Fungal_trans"/>
    <property type="match status" value="1"/>
</dbReference>
<dbReference type="SMART" id="SM00674">
    <property type="entry name" value="CENPB"/>
    <property type="match status" value="1"/>
</dbReference>
<organism evidence="4 5">
    <name type="scientific">Fusarium oxysporum</name>
    <name type="common">Fusarium vascular wilt</name>
    <dbReference type="NCBI Taxonomy" id="5507"/>
    <lineage>
        <taxon>Eukaryota</taxon>
        <taxon>Fungi</taxon>
        <taxon>Dikarya</taxon>
        <taxon>Ascomycota</taxon>
        <taxon>Pezizomycotina</taxon>
        <taxon>Sordariomycetes</taxon>
        <taxon>Hypocreomycetidae</taxon>
        <taxon>Hypocreales</taxon>
        <taxon>Nectriaceae</taxon>
        <taxon>Fusarium</taxon>
        <taxon>Fusarium oxysporum species complex</taxon>
    </lineage>
</organism>
<dbReference type="InterPro" id="IPR007219">
    <property type="entry name" value="XnlR_reg_dom"/>
</dbReference>
<sequence>MCACVTQHLGADSQSTLGIHLAQPPKDVSKAYHDAGHRLAEAIPVGAYHLTNLQWKALSICWFKGEAKFTEAWHTIGLAVQEAYELGFHKSRPLKAPQDIEGQIGRRAWRVLYCWNWQLSSILGRPFILNDIDSEPELPDLKSTPPTPTLHTKLQYQLISSLAKRWQTPQNINSPSKVQDYKRMVGDHILSLPAVFALRDPDTSKDNEWPWVVTHRYYIQTMAYFMILQPYKAYLLDPSTDLSLHEIQQLRAEAVECSLTTLQTATQWASRVSQGDGQFHLVVLCLFDTAAFLTMCLQKDQYNLPQKEEVVLAVNKATSTLKRLRSISRGAQSSYGLLYGGGPETNERIQAHQRISKSQEETLLRWVLRQESLGYALSHSQLRACVEAILKQQSDNKPLGKHWTTRFVKRHLELSTELGKLQEAARFDGFTPKAVNWSFDIRENEYGWIKPENTVNVDEGGIMVGFGLDSLVIGSSDPKKKAMLKGVQSRTWTSFIEAVTATGRSLKPGIIFKGKELQKQWLLNEFELIADWHYISSPNGWTDNHIALEWLKDVYLPQTEPRDASDARLIILDGHGSHAQDEWMATCFLNNIYCCYLPTQCSHGLQPLDNGIFNVIKAAYRKELQNLASLTDSTPVDKVNFIRAYAKAREAGMRKEIILSGWRFTGNWPINRHKALTHPEIQPNKEKLLEQFQTTKHSFTALR</sequence>
<dbReference type="GO" id="GO:0006351">
    <property type="term" value="P:DNA-templated transcription"/>
    <property type="evidence" value="ECO:0007669"/>
    <property type="project" value="InterPro"/>
</dbReference>
<feature type="domain" description="HTH CENPB-type" evidence="3">
    <location>
        <begin position="347"/>
        <end position="417"/>
    </location>
</feature>
<dbReference type="VEuPathDB" id="FungiDB:FOMG_19315"/>
<evidence type="ECO:0000313" key="5">
    <source>
        <dbReference type="Proteomes" id="UP000285860"/>
    </source>
</evidence>
<evidence type="ECO:0000313" key="4">
    <source>
        <dbReference type="EMBL" id="RKK90035.1"/>
    </source>
</evidence>
<dbReference type="GO" id="GO:0005634">
    <property type="term" value="C:nucleus"/>
    <property type="evidence" value="ECO:0007669"/>
    <property type="project" value="TreeGrafter"/>
</dbReference>
<dbReference type="SMART" id="SM00906">
    <property type="entry name" value="Fungal_trans"/>
    <property type="match status" value="1"/>
</dbReference>
<dbReference type="AlphaFoldDB" id="A0A420PC60"/>
<dbReference type="PANTHER" id="PTHR19303">
    <property type="entry name" value="TRANSPOSON"/>
    <property type="match status" value="1"/>
</dbReference>
<dbReference type="Pfam" id="PF03221">
    <property type="entry name" value="HTH_Tnp_Tc5"/>
    <property type="match status" value="1"/>
</dbReference>
<dbReference type="VEuPathDB" id="FungiDB:FOC1_g10003870"/>
<evidence type="ECO:0000259" key="3">
    <source>
        <dbReference type="PROSITE" id="PS51253"/>
    </source>
</evidence>
<dbReference type="PROSITE" id="PS51253">
    <property type="entry name" value="HTH_CENPB"/>
    <property type="match status" value="1"/>
</dbReference>
<proteinExistence type="predicted"/>
<keyword evidence="2" id="KW-0539">Nucleus</keyword>
<dbReference type="VEuPathDB" id="FungiDB:HZS61_008974"/>
<dbReference type="InterPro" id="IPR006600">
    <property type="entry name" value="HTH_CenpB_DNA-bd_dom"/>
</dbReference>
<evidence type="ECO:0000256" key="1">
    <source>
        <dbReference type="ARBA" id="ARBA00023125"/>
    </source>
</evidence>
<dbReference type="VEuPathDB" id="FungiDB:FOXG_14306"/>
<protein>
    <recommendedName>
        <fullName evidence="3">HTH CENPB-type domain-containing protein</fullName>
    </recommendedName>
</protein>
<dbReference type="InterPro" id="IPR004875">
    <property type="entry name" value="DDE_SF_endonuclease_dom"/>
</dbReference>
<evidence type="ECO:0000256" key="2">
    <source>
        <dbReference type="ARBA" id="ARBA00023242"/>
    </source>
</evidence>
<dbReference type="GO" id="GO:0003677">
    <property type="term" value="F:DNA binding"/>
    <property type="evidence" value="ECO:0007669"/>
    <property type="project" value="UniProtKB-KW"/>
</dbReference>
<dbReference type="EMBL" id="MRCY01000296">
    <property type="protein sequence ID" value="RKK90035.1"/>
    <property type="molecule type" value="Genomic_DNA"/>
</dbReference>
<dbReference type="VEuPathDB" id="FungiDB:FOZG_17539"/>
<name>A0A420PC60_FUSOX</name>
<dbReference type="GO" id="GO:0008270">
    <property type="term" value="F:zinc ion binding"/>
    <property type="evidence" value="ECO:0007669"/>
    <property type="project" value="InterPro"/>
</dbReference>